<evidence type="ECO:0000313" key="1">
    <source>
        <dbReference type="EMBL" id="KAF9607626.1"/>
    </source>
</evidence>
<dbReference type="OrthoDB" id="1747990at2759"/>
<dbReference type="GO" id="GO:0009507">
    <property type="term" value="C:chloroplast"/>
    <property type="evidence" value="ECO:0007669"/>
    <property type="project" value="TreeGrafter"/>
</dbReference>
<reference evidence="1 2" key="1">
    <citation type="submission" date="2020-10" db="EMBL/GenBank/DDBJ databases">
        <title>The Coptis chinensis genome and diversification of protoberbering-type alkaloids.</title>
        <authorList>
            <person name="Wang B."/>
            <person name="Shu S."/>
            <person name="Song C."/>
            <person name="Liu Y."/>
        </authorList>
    </citation>
    <scope>NUCLEOTIDE SEQUENCE [LARGE SCALE GENOMIC DNA]</scope>
    <source>
        <strain evidence="1">HL-2020</strain>
        <tissue evidence="1">Leaf</tissue>
    </source>
</reference>
<evidence type="ECO:0000313" key="2">
    <source>
        <dbReference type="Proteomes" id="UP000631114"/>
    </source>
</evidence>
<dbReference type="Proteomes" id="UP000631114">
    <property type="component" value="Unassembled WGS sequence"/>
</dbReference>
<dbReference type="EMBL" id="JADFTS010000005">
    <property type="protein sequence ID" value="KAF9607626.1"/>
    <property type="molecule type" value="Genomic_DNA"/>
</dbReference>
<accession>A0A835HZH4</accession>
<proteinExistence type="predicted"/>
<protein>
    <submittedName>
        <fullName evidence="1">Uncharacterized protein</fullName>
    </submittedName>
</protein>
<dbReference type="PANTHER" id="PTHR36046:SF1">
    <property type="entry name" value="DUF6737 DOMAIN-CONTAINING PROTEIN"/>
    <property type="match status" value="1"/>
</dbReference>
<organism evidence="1 2">
    <name type="scientific">Coptis chinensis</name>
    <dbReference type="NCBI Taxonomy" id="261450"/>
    <lineage>
        <taxon>Eukaryota</taxon>
        <taxon>Viridiplantae</taxon>
        <taxon>Streptophyta</taxon>
        <taxon>Embryophyta</taxon>
        <taxon>Tracheophyta</taxon>
        <taxon>Spermatophyta</taxon>
        <taxon>Magnoliopsida</taxon>
        <taxon>Ranunculales</taxon>
        <taxon>Ranunculaceae</taxon>
        <taxon>Coptidoideae</taxon>
        <taxon>Coptis</taxon>
    </lineage>
</organism>
<dbReference type="PANTHER" id="PTHR36046">
    <property type="entry name" value="PROTEIN, PUTATIVE-RELATED"/>
    <property type="match status" value="1"/>
</dbReference>
<name>A0A835HZH4_9MAGN</name>
<comment type="caution">
    <text evidence="1">The sequence shown here is derived from an EMBL/GenBank/DDBJ whole genome shotgun (WGS) entry which is preliminary data.</text>
</comment>
<sequence>MGTLSFLPLSISSLLLNHNRHHSSPKTHLLNHTLSSKTSSVKLPTITFPRKRLLLRCNSKDSYDSKYVDEDGVVEDMDGFMNQLSLEYESVWDTKPSWSVMFGS</sequence>
<keyword evidence="2" id="KW-1185">Reference proteome</keyword>
<gene>
    <name evidence="1" type="ORF">IFM89_037554</name>
</gene>
<dbReference type="AlphaFoldDB" id="A0A835HZH4"/>